<dbReference type="EMBL" id="JAWCUI010000002">
    <property type="protein sequence ID" value="KAL1903299.1"/>
    <property type="molecule type" value="Genomic_DNA"/>
</dbReference>
<accession>A0ABR3ZSW6</accession>
<keyword evidence="5" id="KW-1185">Reference proteome</keyword>
<protein>
    <recommendedName>
        <fullName evidence="3">Pinin/SDK/MemA protein domain-containing protein</fullName>
    </recommendedName>
</protein>
<feature type="compositionally biased region" description="Low complexity" evidence="2">
    <location>
        <begin position="1"/>
        <end position="33"/>
    </location>
</feature>
<feature type="compositionally biased region" description="Basic and acidic residues" evidence="2">
    <location>
        <begin position="96"/>
        <end position="116"/>
    </location>
</feature>
<feature type="coiled-coil region" evidence="1">
    <location>
        <begin position="293"/>
        <end position="320"/>
    </location>
</feature>
<sequence>MASDTGDTASAAAHDAEAEPAADAATVAPANAPFQPEDEEMHISPHPPKRPLDGTRSPNVDLSYDEPVSKRSRVDGAQGERRSRSPVAISPPKNKSYRERSRSQDRSRDRNRDRSRSHSQRYTKSPETRRSQRDSTPPFSRRRSSGASAAIPEPESRDIRRKADISQEERKRGQRLFGGLFNALGQPTARARTRPGPGGPGGSGRPGGPVNKQPAVPDGGWSQSIADRQQERPQATEEDRKKETERLAKLERARNIEQVKFDEKKMHTVHANELMRAGNLSTKSKPSLLYRPKSLTEKQKQTIESQVQAANDRISKQRRKLQSDIQASLAALNVRTTPREAFSEAGRPQMVGRKVVPAGEYANEDTDMASTTSSSQRGRVHKVVVEGEGPNPPLAEIHAHDLHDDKDKGIMVEHEEDTVIY</sequence>
<name>A0ABR3ZSW6_9PEZI</name>
<evidence type="ECO:0000259" key="3">
    <source>
        <dbReference type="Pfam" id="PF04696"/>
    </source>
</evidence>
<feature type="domain" description="Pinin/SDK/MemA protein" evidence="3">
    <location>
        <begin position="223"/>
        <end position="308"/>
    </location>
</feature>
<evidence type="ECO:0000313" key="4">
    <source>
        <dbReference type="EMBL" id="KAL1903299.1"/>
    </source>
</evidence>
<gene>
    <name evidence="4" type="ORF">Sste5346_000584</name>
</gene>
<feature type="compositionally biased region" description="Basic and acidic residues" evidence="2">
    <location>
        <begin position="228"/>
        <end position="252"/>
    </location>
</feature>
<feature type="compositionally biased region" description="Basic and acidic residues" evidence="2">
    <location>
        <begin position="154"/>
        <end position="171"/>
    </location>
</feature>
<evidence type="ECO:0000256" key="1">
    <source>
        <dbReference type="SAM" id="Coils"/>
    </source>
</evidence>
<evidence type="ECO:0000256" key="2">
    <source>
        <dbReference type="SAM" id="MobiDB-lite"/>
    </source>
</evidence>
<dbReference type="Pfam" id="PF04696">
    <property type="entry name" value="Pinin_SDK_memA"/>
    <property type="match status" value="1"/>
</dbReference>
<keyword evidence="1" id="KW-0175">Coiled coil</keyword>
<feature type="compositionally biased region" description="Basic and acidic residues" evidence="2">
    <location>
        <begin position="124"/>
        <end position="133"/>
    </location>
</feature>
<feature type="region of interest" description="Disordered" evidence="2">
    <location>
        <begin position="1"/>
        <end position="252"/>
    </location>
</feature>
<proteinExistence type="predicted"/>
<feature type="compositionally biased region" description="Basic and acidic residues" evidence="2">
    <location>
        <begin position="67"/>
        <end position="83"/>
    </location>
</feature>
<organism evidence="4 5">
    <name type="scientific">Sporothrix stenoceras</name>
    <dbReference type="NCBI Taxonomy" id="5173"/>
    <lineage>
        <taxon>Eukaryota</taxon>
        <taxon>Fungi</taxon>
        <taxon>Dikarya</taxon>
        <taxon>Ascomycota</taxon>
        <taxon>Pezizomycotina</taxon>
        <taxon>Sordariomycetes</taxon>
        <taxon>Sordariomycetidae</taxon>
        <taxon>Ophiostomatales</taxon>
        <taxon>Ophiostomataceae</taxon>
        <taxon>Sporothrix</taxon>
    </lineage>
</organism>
<dbReference type="Proteomes" id="UP001583186">
    <property type="component" value="Unassembled WGS sequence"/>
</dbReference>
<reference evidence="4 5" key="1">
    <citation type="journal article" date="2024" name="IMA Fungus">
        <title>IMA Genome - F19 : A genome assembly and annotation guide to empower mycologists, including annotated draft genome sequences of Ceratocystis pirilliformis, Diaporthe australafricana, Fusarium ophioides, Paecilomyces lecythidis, and Sporothrix stenoceras.</title>
        <authorList>
            <person name="Aylward J."/>
            <person name="Wilson A.M."/>
            <person name="Visagie C.M."/>
            <person name="Spraker J."/>
            <person name="Barnes I."/>
            <person name="Buitendag C."/>
            <person name="Ceriani C."/>
            <person name="Del Mar Angel L."/>
            <person name="du Plessis D."/>
            <person name="Fuchs T."/>
            <person name="Gasser K."/>
            <person name="Kramer D."/>
            <person name="Li W."/>
            <person name="Munsamy K."/>
            <person name="Piso A."/>
            <person name="Price J.L."/>
            <person name="Sonnekus B."/>
            <person name="Thomas C."/>
            <person name="van der Nest A."/>
            <person name="van Dijk A."/>
            <person name="van Heerden A."/>
            <person name="van Vuuren N."/>
            <person name="Yilmaz N."/>
            <person name="Duong T.A."/>
            <person name="van der Merwe N.A."/>
            <person name="Wingfield M.J."/>
            <person name="Wingfield B.D."/>
        </authorList>
    </citation>
    <scope>NUCLEOTIDE SEQUENCE [LARGE SCALE GENOMIC DNA]</scope>
    <source>
        <strain evidence="4 5">CMW 5346</strain>
    </source>
</reference>
<evidence type="ECO:0000313" key="5">
    <source>
        <dbReference type="Proteomes" id="UP001583186"/>
    </source>
</evidence>
<comment type="caution">
    <text evidence="4">The sequence shown here is derived from an EMBL/GenBank/DDBJ whole genome shotgun (WGS) entry which is preliminary data.</text>
</comment>
<dbReference type="InterPro" id="IPR006786">
    <property type="entry name" value="Pinin_SDK_MemA"/>
</dbReference>